<evidence type="ECO:0000313" key="9">
    <source>
        <dbReference type="Proteomes" id="UP000027002"/>
    </source>
</evidence>
<dbReference type="KEGG" id="uvi:66064745"/>
<evidence type="ECO:0000313" key="8">
    <source>
        <dbReference type="EMBL" id="QUC19726.1"/>
    </source>
</evidence>
<dbReference type="GO" id="GO:0005634">
    <property type="term" value="C:nucleus"/>
    <property type="evidence" value="ECO:0007669"/>
    <property type="project" value="UniProtKB-SubCell"/>
</dbReference>
<feature type="region of interest" description="Disordered" evidence="7">
    <location>
        <begin position="524"/>
        <end position="546"/>
    </location>
</feature>
<dbReference type="HAMAP" id="MF_03056">
    <property type="entry name" value="TRM82"/>
    <property type="match status" value="1"/>
</dbReference>
<feature type="region of interest" description="Disordered" evidence="7">
    <location>
        <begin position="35"/>
        <end position="132"/>
    </location>
</feature>
<keyword evidence="3 6" id="KW-0819">tRNA processing</keyword>
<evidence type="ECO:0000256" key="2">
    <source>
        <dbReference type="ARBA" id="ARBA00022574"/>
    </source>
</evidence>
<dbReference type="PANTHER" id="PTHR16288:SF0">
    <property type="entry name" value="TRNA (GUANINE-N(7)-)-METHYLTRANSFERASE NON-CATALYTIC SUBUNIT WDR4"/>
    <property type="match status" value="1"/>
</dbReference>
<dbReference type="SUPFAM" id="SSF50978">
    <property type="entry name" value="WD40 repeat-like"/>
    <property type="match status" value="1"/>
</dbReference>
<proteinExistence type="inferred from homology"/>
<comment type="function">
    <text evidence="6">Required for the formation of N(7)-methylguanine at position 46 (m7G46) in tRNA. In the complex, it is required to stabilize and induce conformational changes of the catalytic subunit.</text>
</comment>
<reference evidence="8" key="1">
    <citation type="submission" date="2020-03" db="EMBL/GenBank/DDBJ databases">
        <title>A mixture of massive structural variations and highly conserved coding sequences in Ustilaginoidea virens genome.</title>
        <authorList>
            <person name="Zhang K."/>
            <person name="Zhao Z."/>
            <person name="Zhang Z."/>
            <person name="Li Y."/>
            <person name="Hsiang T."/>
            <person name="Sun W."/>
        </authorList>
    </citation>
    <scope>NUCLEOTIDE SEQUENCE</scope>
    <source>
        <strain evidence="8">UV-8b</strain>
    </source>
</reference>
<dbReference type="InterPro" id="IPR036322">
    <property type="entry name" value="WD40_repeat_dom_sf"/>
</dbReference>
<name>A0A8E5MHA0_USTVR</name>
<comment type="pathway">
    <text evidence="6">tRNA modification; N(7)-methylguanine-tRNA biosynthesis.</text>
</comment>
<feature type="compositionally biased region" description="Basic and acidic residues" evidence="7">
    <location>
        <begin position="118"/>
        <end position="132"/>
    </location>
</feature>
<dbReference type="RefSeq" id="XP_042997399.1">
    <property type="nucleotide sequence ID" value="XM_043141465.1"/>
</dbReference>
<comment type="similarity">
    <text evidence="6">Belongs to the WD repeat TRM82 family.</text>
</comment>
<dbReference type="EMBL" id="CP072755">
    <property type="protein sequence ID" value="QUC19726.1"/>
    <property type="molecule type" value="Genomic_DNA"/>
</dbReference>
<dbReference type="Proteomes" id="UP000027002">
    <property type="component" value="Chromosome 3"/>
</dbReference>
<dbReference type="InterPro" id="IPR028884">
    <property type="entry name" value="Trm82"/>
</dbReference>
<dbReference type="Gene3D" id="2.130.10.10">
    <property type="entry name" value="YVTN repeat-like/Quinoprotein amine dehydrogenase"/>
    <property type="match status" value="1"/>
</dbReference>
<evidence type="ECO:0000256" key="4">
    <source>
        <dbReference type="ARBA" id="ARBA00022737"/>
    </source>
</evidence>
<evidence type="ECO:0000256" key="3">
    <source>
        <dbReference type="ARBA" id="ARBA00022694"/>
    </source>
</evidence>
<dbReference type="AlphaFoldDB" id="A0A8E5MHA0"/>
<dbReference type="OrthoDB" id="339900at2759"/>
<dbReference type="InterPro" id="IPR015943">
    <property type="entry name" value="WD40/YVTN_repeat-like_dom_sf"/>
</dbReference>
<keyword evidence="5 6" id="KW-0539">Nucleus</keyword>
<keyword evidence="4 6" id="KW-0677">Repeat</keyword>
<protein>
    <recommendedName>
        <fullName evidence="10">Transfer RNA methyltransferase 82</fullName>
    </recommendedName>
</protein>
<evidence type="ECO:0000256" key="1">
    <source>
        <dbReference type="ARBA" id="ARBA00004123"/>
    </source>
</evidence>
<dbReference type="PANTHER" id="PTHR16288">
    <property type="entry name" value="WD40 REPEAT PROTEIN 4"/>
    <property type="match status" value="1"/>
</dbReference>
<gene>
    <name evidence="8" type="ORF">UV8b_03967</name>
</gene>
<dbReference type="GO" id="GO:0043527">
    <property type="term" value="C:tRNA methyltransferase complex"/>
    <property type="evidence" value="ECO:0007669"/>
    <property type="project" value="TreeGrafter"/>
</dbReference>
<dbReference type="UniPathway" id="UPA00989"/>
<feature type="compositionally biased region" description="Basic and acidic residues" evidence="7">
    <location>
        <begin position="57"/>
        <end position="70"/>
    </location>
</feature>
<feature type="compositionally biased region" description="Basic and acidic residues" evidence="7">
    <location>
        <begin position="251"/>
        <end position="266"/>
    </location>
</feature>
<keyword evidence="2 6" id="KW-0853">WD repeat</keyword>
<evidence type="ECO:0000256" key="7">
    <source>
        <dbReference type="SAM" id="MobiDB-lite"/>
    </source>
</evidence>
<dbReference type="GO" id="GO:0005829">
    <property type="term" value="C:cytosol"/>
    <property type="evidence" value="ECO:0007669"/>
    <property type="project" value="TreeGrafter"/>
</dbReference>
<dbReference type="GeneID" id="66064745"/>
<accession>A0A8E5MHA0</accession>
<organism evidence="8 9">
    <name type="scientific">Ustilaginoidea virens</name>
    <name type="common">Rice false smut fungus</name>
    <name type="synonym">Villosiclava virens</name>
    <dbReference type="NCBI Taxonomy" id="1159556"/>
    <lineage>
        <taxon>Eukaryota</taxon>
        <taxon>Fungi</taxon>
        <taxon>Dikarya</taxon>
        <taxon>Ascomycota</taxon>
        <taxon>Pezizomycotina</taxon>
        <taxon>Sordariomycetes</taxon>
        <taxon>Hypocreomycetidae</taxon>
        <taxon>Hypocreales</taxon>
        <taxon>Clavicipitaceae</taxon>
        <taxon>Ustilaginoidea</taxon>
    </lineage>
</organism>
<feature type="compositionally biased region" description="Basic and acidic residues" evidence="7">
    <location>
        <begin position="85"/>
        <end position="94"/>
    </location>
</feature>
<evidence type="ECO:0008006" key="10">
    <source>
        <dbReference type="Google" id="ProtNLM"/>
    </source>
</evidence>
<keyword evidence="9" id="KW-1185">Reference proteome</keyword>
<feature type="region of interest" description="Disordered" evidence="7">
    <location>
        <begin position="235"/>
        <end position="274"/>
    </location>
</feature>
<dbReference type="GO" id="GO:0106004">
    <property type="term" value="P:tRNA (guanine-N7)-methylation"/>
    <property type="evidence" value="ECO:0007669"/>
    <property type="project" value="UniProtKB-UniRule"/>
</dbReference>
<sequence>MSLRAVPYNRVETSGSILFATRGGKIHSFDLSDGKHVSSWQHPDVEKLGSSVGVDAGADRTTEPEHEHEQGLQSDNTRGAEDDEPPAKRPRVGEEDATAAPPIAAGDQAKRKGKKRQRNGDGSHGDSSRMGRVVDRPLITLMTCTDDGHHLVAVSGHDKAVWVLEHDGQGHLAPLSQRVMPKRPSAIALGFGPHILVADKFGDVYHIPLLMAPAPPAPLAPPRAAPAPAPALKLNEPAANTSTVHSKRNRQALEHQRKQLESDKSKGPAPQPEGPGFELSLLLGHVSMLTALVVAESKGRRYILTGDRDEHIRVSRYMPQAHVIETFCLGHKDFISDMIVPKARHDVLISGGGDQDLFIWDWEAGQVLSKTNLLALAREVVPQTSTVSVCGLTSLLYPAEEGPLTYVLAICEDLKAIFTWQLTDKNQLKNPSIIQLPYNPLHVATVAPANGSPLKLIVATDPGQSVEARSLREYTITRTDGRLSSLAELPIHGQDLDGAEIQVSEKEIRNMFYTAGNLRKQEYQDTGPESLAEGDAVDGVAVSEEQ</sequence>
<comment type="subcellular location">
    <subcellularLocation>
        <location evidence="1 6">Nucleus</location>
    </subcellularLocation>
</comment>
<evidence type="ECO:0000256" key="6">
    <source>
        <dbReference type="HAMAP-Rule" id="MF_03056"/>
    </source>
</evidence>
<evidence type="ECO:0000256" key="5">
    <source>
        <dbReference type="ARBA" id="ARBA00023242"/>
    </source>
</evidence>